<dbReference type="OrthoDB" id="541375at2759"/>
<dbReference type="PANTHER" id="PTHR12260">
    <property type="entry name" value="DAMAGE-CONTROL PHOSPHATASE ARMT1"/>
    <property type="match status" value="1"/>
</dbReference>
<keyword evidence="4 7" id="KW-0378">Hydrolase</keyword>
<evidence type="ECO:0000313" key="10">
    <source>
        <dbReference type="Proteomes" id="UP000789706"/>
    </source>
</evidence>
<evidence type="ECO:0000256" key="5">
    <source>
        <dbReference type="ARBA" id="ARBA00023211"/>
    </source>
</evidence>
<comment type="domain">
    <text evidence="7">Subfamily III proteins have a conserved RTxK motif about 40-50 residues from the C-terminus; the threonine may be replaced by serine or cysteine.</text>
</comment>
<name>A0A9N9FRS0_9GLOM</name>
<dbReference type="GO" id="GO:0046872">
    <property type="term" value="F:metal ion binding"/>
    <property type="evidence" value="ECO:0007669"/>
    <property type="project" value="UniProtKB-UniRule"/>
</dbReference>
<dbReference type="InterPro" id="IPR039763">
    <property type="entry name" value="ARMT1"/>
</dbReference>
<protein>
    <recommendedName>
        <fullName evidence="7">Sugar phosphate phosphatase</fullName>
        <ecNumber evidence="7">3.1.3.-</ecNumber>
    </recommendedName>
</protein>
<accession>A0A9N9FRS0</accession>
<keyword evidence="5 7" id="KW-0464">Manganese</keyword>
<keyword evidence="10" id="KW-1185">Reference proteome</keyword>
<feature type="domain" description="Damage-control phosphatase ARMT1-like metal-binding" evidence="8">
    <location>
        <begin position="27"/>
        <end position="209"/>
    </location>
</feature>
<reference evidence="9" key="1">
    <citation type="submission" date="2021-06" db="EMBL/GenBank/DDBJ databases">
        <authorList>
            <person name="Kallberg Y."/>
            <person name="Tangrot J."/>
            <person name="Rosling A."/>
        </authorList>
    </citation>
    <scope>NUCLEOTIDE SEQUENCE</scope>
    <source>
        <strain evidence="9">AZ414A</strain>
    </source>
</reference>
<evidence type="ECO:0000256" key="2">
    <source>
        <dbReference type="ARBA" id="ARBA00009519"/>
    </source>
</evidence>
<organism evidence="9 10">
    <name type="scientific">Diversispora eburnea</name>
    <dbReference type="NCBI Taxonomy" id="1213867"/>
    <lineage>
        <taxon>Eukaryota</taxon>
        <taxon>Fungi</taxon>
        <taxon>Fungi incertae sedis</taxon>
        <taxon>Mucoromycota</taxon>
        <taxon>Glomeromycotina</taxon>
        <taxon>Glomeromycetes</taxon>
        <taxon>Diversisporales</taxon>
        <taxon>Diversisporaceae</taxon>
        <taxon>Diversispora</taxon>
    </lineage>
</organism>
<dbReference type="EMBL" id="CAJVPK010000820">
    <property type="protein sequence ID" value="CAG8551779.1"/>
    <property type="molecule type" value="Genomic_DNA"/>
</dbReference>
<evidence type="ECO:0000256" key="3">
    <source>
        <dbReference type="ARBA" id="ARBA00022723"/>
    </source>
</evidence>
<evidence type="ECO:0000256" key="7">
    <source>
        <dbReference type="RuleBase" id="RU367030"/>
    </source>
</evidence>
<comment type="cofactor">
    <cofactor evidence="7">
        <name>Mn(2+)</name>
        <dbReference type="ChEBI" id="CHEBI:29035"/>
    </cofactor>
    <cofactor evidence="7">
        <name>Ni(2+)</name>
        <dbReference type="ChEBI" id="CHEBI:49786"/>
    </cofactor>
</comment>
<dbReference type="Pfam" id="PF01937">
    <property type="entry name" value="ARMT1-like_dom"/>
    <property type="match status" value="1"/>
</dbReference>
<dbReference type="InterPro" id="IPR036075">
    <property type="entry name" value="ARMT-1-like_metal-bd_sf"/>
</dbReference>
<evidence type="ECO:0000259" key="8">
    <source>
        <dbReference type="Pfam" id="PF01937"/>
    </source>
</evidence>
<sequence length="209" mass="24743">MEIIKPTPKNPPRPALLSSDEGSFAYTSAIYRLEIEEKNKEGKEIMDSIAGLKYQLQRRKKLIPIEDDGESDIDDWNYVFHKYFEGEDWYSATWLFTECYLYRRIRSIFAKTKHWHDYDPFFRQKLESFKASINSIIEISKLLISLWGNSTDLSLLPNLNYEDIKRLQNTGENLLKESEKNILANDLDKVWNVISKYRKTRIDFILDNA</sequence>
<comment type="similarity">
    <text evidence="2 7">Belongs to the damage-control phosphatase family. Sugar phosphate phosphatase III subfamily.</text>
</comment>
<comment type="caution">
    <text evidence="9">The sequence shown here is derived from an EMBL/GenBank/DDBJ whole genome shotgun (WGS) entry which is preliminary data.</text>
</comment>
<proteinExistence type="inferred from homology"/>
<dbReference type="GO" id="GO:0016791">
    <property type="term" value="F:phosphatase activity"/>
    <property type="evidence" value="ECO:0007669"/>
    <property type="project" value="TreeGrafter"/>
</dbReference>
<evidence type="ECO:0000313" key="9">
    <source>
        <dbReference type="EMBL" id="CAG8551779.1"/>
    </source>
</evidence>
<dbReference type="PANTHER" id="PTHR12260:SF6">
    <property type="entry name" value="DAMAGE-CONTROL PHOSPHATASE ARMT1"/>
    <property type="match status" value="1"/>
</dbReference>
<dbReference type="InterPro" id="IPR002791">
    <property type="entry name" value="ARMT1-like_metal-bd"/>
</dbReference>
<evidence type="ECO:0000256" key="1">
    <source>
        <dbReference type="ARBA" id="ARBA00001326"/>
    </source>
</evidence>
<evidence type="ECO:0000256" key="6">
    <source>
        <dbReference type="ARBA" id="ARBA00048809"/>
    </source>
</evidence>
<keyword evidence="3 7" id="KW-0479">Metal-binding</keyword>
<dbReference type="Gene3D" id="1.20.930.60">
    <property type="match status" value="1"/>
</dbReference>
<gene>
    <name evidence="9" type="ORF">DEBURN_LOCUS7137</name>
</gene>
<comment type="catalytic activity">
    <reaction evidence="6 7">
        <text>beta-D-fructose 6-phosphate = dihydroxyacetone + D-glyceraldehyde 3-phosphate</text>
        <dbReference type="Rhea" id="RHEA:28002"/>
        <dbReference type="ChEBI" id="CHEBI:16016"/>
        <dbReference type="ChEBI" id="CHEBI:57634"/>
        <dbReference type="ChEBI" id="CHEBI:59776"/>
    </reaction>
</comment>
<dbReference type="EC" id="3.1.3.-" evidence="7"/>
<dbReference type="GO" id="GO:0005634">
    <property type="term" value="C:nucleus"/>
    <property type="evidence" value="ECO:0007669"/>
    <property type="project" value="TreeGrafter"/>
</dbReference>
<evidence type="ECO:0000256" key="4">
    <source>
        <dbReference type="ARBA" id="ARBA00022801"/>
    </source>
</evidence>
<dbReference type="AlphaFoldDB" id="A0A9N9FRS0"/>
<dbReference type="Proteomes" id="UP000789706">
    <property type="component" value="Unassembled WGS sequence"/>
</dbReference>
<comment type="function">
    <text evidence="7">Metal-dependent phosphatase that shows phosphatase activity against several substrates, including fructose-1-phosphate and fructose-6-phosphate. Its preference for fructose-1-phosphate, a strong glycating agent that causes DNA damage rather than a canonical yeast metabolite, suggests a damage-control function in hexose phosphate metabolism.</text>
</comment>
<dbReference type="GO" id="GO:0006974">
    <property type="term" value="P:DNA damage response"/>
    <property type="evidence" value="ECO:0007669"/>
    <property type="project" value="TreeGrafter"/>
</dbReference>
<comment type="catalytic activity">
    <reaction evidence="1 7">
        <text>beta-D-fructose 1-phosphate + H2O = D-fructose + phosphate</text>
        <dbReference type="Rhea" id="RHEA:35603"/>
        <dbReference type="ChEBI" id="CHEBI:15377"/>
        <dbReference type="ChEBI" id="CHEBI:37721"/>
        <dbReference type="ChEBI" id="CHEBI:43474"/>
        <dbReference type="ChEBI" id="CHEBI:138881"/>
    </reaction>
</comment>
<feature type="non-terminal residue" evidence="9">
    <location>
        <position position="209"/>
    </location>
</feature>
<dbReference type="SUPFAM" id="SSF111321">
    <property type="entry name" value="AF1104-like"/>
    <property type="match status" value="1"/>
</dbReference>